<dbReference type="AlphaFoldDB" id="A0A495JD86"/>
<comment type="subcellular location">
    <subcellularLocation>
        <location evidence="1">Cell membrane</location>
        <topology evidence="1">Multi-pass membrane protein</topology>
    </subcellularLocation>
</comment>
<dbReference type="PROSITE" id="PS50850">
    <property type="entry name" value="MFS"/>
    <property type="match status" value="1"/>
</dbReference>
<feature type="transmembrane region" description="Helical" evidence="6">
    <location>
        <begin position="36"/>
        <end position="61"/>
    </location>
</feature>
<evidence type="ECO:0000256" key="5">
    <source>
        <dbReference type="ARBA" id="ARBA00023136"/>
    </source>
</evidence>
<dbReference type="Pfam" id="PF07690">
    <property type="entry name" value="MFS_1"/>
    <property type="match status" value="1"/>
</dbReference>
<reference evidence="8 9" key="1">
    <citation type="submission" date="2018-10" db="EMBL/GenBank/DDBJ databases">
        <title>Sequencing the genomes of 1000 actinobacteria strains.</title>
        <authorList>
            <person name="Klenk H.-P."/>
        </authorList>
    </citation>
    <scope>NUCLEOTIDE SEQUENCE [LARGE SCALE GENOMIC DNA]</scope>
    <source>
        <strain evidence="8 9">DSM 45175</strain>
    </source>
</reference>
<dbReference type="CDD" id="cd06173">
    <property type="entry name" value="MFS_MefA_like"/>
    <property type="match status" value="1"/>
</dbReference>
<evidence type="ECO:0000256" key="1">
    <source>
        <dbReference type="ARBA" id="ARBA00004651"/>
    </source>
</evidence>
<dbReference type="GO" id="GO:0005886">
    <property type="term" value="C:plasma membrane"/>
    <property type="evidence" value="ECO:0007669"/>
    <property type="project" value="UniProtKB-SubCell"/>
</dbReference>
<dbReference type="InterPro" id="IPR011701">
    <property type="entry name" value="MFS"/>
</dbReference>
<feature type="transmembrane region" description="Helical" evidence="6">
    <location>
        <begin position="254"/>
        <end position="273"/>
    </location>
</feature>
<evidence type="ECO:0000256" key="3">
    <source>
        <dbReference type="ARBA" id="ARBA00022692"/>
    </source>
</evidence>
<evidence type="ECO:0000256" key="6">
    <source>
        <dbReference type="SAM" id="Phobius"/>
    </source>
</evidence>
<dbReference type="SUPFAM" id="SSF103473">
    <property type="entry name" value="MFS general substrate transporter"/>
    <property type="match status" value="1"/>
</dbReference>
<dbReference type="InterPro" id="IPR036259">
    <property type="entry name" value="MFS_trans_sf"/>
</dbReference>
<feature type="transmembrane region" description="Helical" evidence="6">
    <location>
        <begin position="308"/>
        <end position="330"/>
    </location>
</feature>
<accession>A0A495JD86</accession>
<evidence type="ECO:0000256" key="2">
    <source>
        <dbReference type="ARBA" id="ARBA00022475"/>
    </source>
</evidence>
<dbReference type="PANTHER" id="PTHR23513:SF6">
    <property type="entry name" value="MAJOR FACILITATOR SUPERFAMILY ASSOCIATED DOMAIN-CONTAINING PROTEIN"/>
    <property type="match status" value="1"/>
</dbReference>
<evidence type="ECO:0000313" key="9">
    <source>
        <dbReference type="Proteomes" id="UP000277671"/>
    </source>
</evidence>
<organism evidence="8 9">
    <name type="scientific">Micromonospora pisi</name>
    <dbReference type="NCBI Taxonomy" id="589240"/>
    <lineage>
        <taxon>Bacteria</taxon>
        <taxon>Bacillati</taxon>
        <taxon>Actinomycetota</taxon>
        <taxon>Actinomycetes</taxon>
        <taxon>Micromonosporales</taxon>
        <taxon>Micromonosporaceae</taxon>
        <taxon>Micromonospora</taxon>
    </lineage>
</organism>
<feature type="domain" description="Major facilitator superfamily (MFS) profile" evidence="7">
    <location>
        <begin position="1"/>
        <end position="404"/>
    </location>
</feature>
<comment type="caution">
    <text evidence="8">The sequence shown here is derived from an EMBL/GenBank/DDBJ whole genome shotgun (WGS) entry which is preliminary data.</text>
</comment>
<dbReference type="GO" id="GO:0022857">
    <property type="term" value="F:transmembrane transporter activity"/>
    <property type="evidence" value="ECO:0007669"/>
    <property type="project" value="InterPro"/>
</dbReference>
<feature type="transmembrane region" description="Helical" evidence="6">
    <location>
        <begin position="220"/>
        <end position="242"/>
    </location>
</feature>
<keyword evidence="5 6" id="KW-0472">Membrane</keyword>
<gene>
    <name evidence="8" type="ORF">BDK92_0708</name>
</gene>
<feature type="transmembrane region" description="Helical" evidence="6">
    <location>
        <begin position="285"/>
        <end position="302"/>
    </location>
</feature>
<evidence type="ECO:0000259" key="7">
    <source>
        <dbReference type="PROSITE" id="PS50850"/>
    </source>
</evidence>
<feature type="transmembrane region" description="Helical" evidence="6">
    <location>
        <begin position="350"/>
        <end position="373"/>
    </location>
</feature>
<dbReference type="RefSeq" id="WP_170208466.1">
    <property type="nucleotide sequence ID" value="NZ_RBKT01000001.1"/>
</dbReference>
<dbReference type="InterPro" id="IPR020846">
    <property type="entry name" value="MFS_dom"/>
</dbReference>
<dbReference type="EMBL" id="RBKT01000001">
    <property type="protein sequence ID" value="RKR86478.1"/>
    <property type="molecule type" value="Genomic_DNA"/>
</dbReference>
<dbReference type="Gene3D" id="1.20.1250.20">
    <property type="entry name" value="MFS general substrate transporter like domains"/>
    <property type="match status" value="1"/>
</dbReference>
<evidence type="ECO:0000256" key="4">
    <source>
        <dbReference type="ARBA" id="ARBA00022989"/>
    </source>
</evidence>
<keyword evidence="9" id="KW-1185">Reference proteome</keyword>
<sequence>MTTFLPIWAGRLISVLGSKTSAFALSLWVYQQTQSITQYSIGLFLAFVPGLLLSPWAGVLVDRHRRRTILLCADAVALSASVALVAGQSTGHLAVWHIYLLVAVQSGCAAFQWPALSAAVTTMVPSAQRGRAGAMTQTALSTAQLLSPTLSTALLSVGGLTVVLLVDAASIAFGLLTLAVVRFPEPGAATGPVAADRSGWRAEIRVGRRLIRDDRRLVHLLRLATALFAVQAAAPVLLLPLILADVPPSRQSVAVAVVSTAAGLGLASGSLAMSLWRGPRRRFEWIRAATVVSAAAVIVAGLHPRPVVLCVAAFVFSFGVPVVVSCSQVLWQDAITPEAQGRVFALRRMFVQAGTIAGLLAAGPLVATTAAVFGVGTRGGSMLLLASIGTALAATALVTPTQPDPVVAATGA</sequence>
<name>A0A495JD86_9ACTN</name>
<feature type="transmembrane region" description="Helical" evidence="6">
    <location>
        <begin position="68"/>
        <end position="87"/>
    </location>
</feature>
<dbReference type="Proteomes" id="UP000277671">
    <property type="component" value="Unassembled WGS sequence"/>
</dbReference>
<dbReference type="PANTHER" id="PTHR23513">
    <property type="entry name" value="INTEGRAL MEMBRANE EFFLUX PROTEIN-RELATED"/>
    <property type="match status" value="1"/>
</dbReference>
<proteinExistence type="predicted"/>
<keyword evidence="2" id="KW-1003">Cell membrane</keyword>
<feature type="transmembrane region" description="Helical" evidence="6">
    <location>
        <begin position="153"/>
        <end position="181"/>
    </location>
</feature>
<evidence type="ECO:0000313" key="8">
    <source>
        <dbReference type="EMBL" id="RKR86478.1"/>
    </source>
</evidence>
<keyword evidence="3 6" id="KW-0812">Transmembrane</keyword>
<keyword evidence="4 6" id="KW-1133">Transmembrane helix</keyword>
<protein>
    <submittedName>
        <fullName evidence="8">MFS transporter</fullName>
    </submittedName>
</protein>
<feature type="transmembrane region" description="Helical" evidence="6">
    <location>
        <begin position="12"/>
        <end position="30"/>
    </location>
</feature>